<gene>
    <name evidence="2" type="ORF">BJ212DRAFT_1297366</name>
</gene>
<proteinExistence type="predicted"/>
<feature type="transmembrane region" description="Helical" evidence="1">
    <location>
        <begin position="254"/>
        <end position="273"/>
    </location>
</feature>
<protein>
    <submittedName>
        <fullName evidence="2">Uncharacterized protein</fullName>
    </submittedName>
</protein>
<evidence type="ECO:0000313" key="2">
    <source>
        <dbReference type="EMBL" id="KAG1820869.1"/>
    </source>
</evidence>
<keyword evidence="3" id="KW-1185">Reference proteome</keyword>
<dbReference type="RefSeq" id="XP_041195936.1">
    <property type="nucleotide sequence ID" value="XM_041332578.1"/>
</dbReference>
<name>A0A9P7JFZ0_9AGAM</name>
<accession>A0A9P7JFZ0</accession>
<feature type="transmembrane region" description="Helical" evidence="1">
    <location>
        <begin position="217"/>
        <end position="242"/>
    </location>
</feature>
<evidence type="ECO:0000256" key="1">
    <source>
        <dbReference type="SAM" id="Phobius"/>
    </source>
</evidence>
<dbReference type="EMBL" id="JABBWG010000007">
    <property type="protein sequence ID" value="KAG1820869.1"/>
    <property type="molecule type" value="Genomic_DNA"/>
</dbReference>
<keyword evidence="1" id="KW-1133">Transmembrane helix</keyword>
<sequence length="274" mass="29581">MSTGIIKEAKIPPHSSMLSGISASLILTLNSHPGPIPTPHPPWRYMLTSSSSPSFLLGSRAIVMSEPTLHITVQVCLNGYMMYCSGGYPIKDICIPISAGLERAAPVTRIRFSSIAFSSVVALHKMVLLSPSCVASKVLEVPLQCHPQQVLLRYFDTKVLAQLGILAHALPPSRARSVAFATFSMGAPVGGAFSMIIDDVLTRLSSCVMITDTHYHIGALYFTWLPLIETSVGLVLMVFVLAQGEIASDGWKTPHIIALLIVGVIMLALFLVWE</sequence>
<dbReference type="OrthoDB" id="5086884at2759"/>
<dbReference type="Proteomes" id="UP000807769">
    <property type="component" value="Unassembled WGS sequence"/>
</dbReference>
<keyword evidence="1" id="KW-0812">Transmembrane</keyword>
<organism evidence="2 3">
    <name type="scientific">Suillus subaureus</name>
    <dbReference type="NCBI Taxonomy" id="48587"/>
    <lineage>
        <taxon>Eukaryota</taxon>
        <taxon>Fungi</taxon>
        <taxon>Dikarya</taxon>
        <taxon>Basidiomycota</taxon>
        <taxon>Agaricomycotina</taxon>
        <taxon>Agaricomycetes</taxon>
        <taxon>Agaricomycetidae</taxon>
        <taxon>Boletales</taxon>
        <taxon>Suillineae</taxon>
        <taxon>Suillaceae</taxon>
        <taxon>Suillus</taxon>
    </lineage>
</organism>
<reference evidence="2" key="1">
    <citation type="journal article" date="2020" name="New Phytol.">
        <title>Comparative genomics reveals dynamic genome evolution in host specialist ectomycorrhizal fungi.</title>
        <authorList>
            <person name="Lofgren L.A."/>
            <person name="Nguyen N.H."/>
            <person name="Vilgalys R."/>
            <person name="Ruytinx J."/>
            <person name="Liao H.L."/>
            <person name="Branco S."/>
            <person name="Kuo A."/>
            <person name="LaButti K."/>
            <person name="Lipzen A."/>
            <person name="Andreopoulos W."/>
            <person name="Pangilinan J."/>
            <person name="Riley R."/>
            <person name="Hundley H."/>
            <person name="Na H."/>
            <person name="Barry K."/>
            <person name="Grigoriev I.V."/>
            <person name="Stajich J.E."/>
            <person name="Kennedy P.G."/>
        </authorList>
    </citation>
    <scope>NUCLEOTIDE SEQUENCE</scope>
    <source>
        <strain evidence="2">MN1</strain>
    </source>
</reference>
<keyword evidence="1" id="KW-0472">Membrane</keyword>
<dbReference type="GeneID" id="64626595"/>
<comment type="caution">
    <text evidence="2">The sequence shown here is derived from an EMBL/GenBank/DDBJ whole genome shotgun (WGS) entry which is preliminary data.</text>
</comment>
<dbReference type="AlphaFoldDB" id="A0A9P7JFZ0"/>
<evidence type="ECO:0000313" key="3">
    <source>
        <dbReference type="Proteomes" id="UP000807769"/>
    </source>
</evidence>